<dbReference type="CDD" id="cd04301">
    <property type="entry name" value="NAT_SF"/>
    <property type="match status" value="1"/>
</dbReference>
<comment type="caution">
    <text evidence="2">The sequence shown here is derived from an EMBL/GenBank/DDBJ whole genome shotgun (WGS) entry which is preliminary data.</text>
</comment>
<sequence length="210" mass="23617">MKALQLAPLAAAQDGLALELLDQAFADDPSLGWYLFAERPRFGERRRAYLASYQRFHRSNRLPTLAAWHGQRLLGLSYFSLGGEVPSSASLEQIGQAIRQHCTEECLARLDRLLEAFDQHLQPLACARLEFLAVAPGLQGQGVGGALLQQTLSECRRRGCAAMALETGNPANLPFYQRHGWRQHGELHLEGLHQRYLRHDLRPGERLQSR</sequence>
<dbReference type="RefSeq" id="WP_369285823.1">
    <property type="nucleotide sequence ID" value="NZ_JBFTEG010000001.1"/>
</dbReference>
<dbReference type="Pfam" id="PF00583">
    <property type="entry name" value="Acetyltransf_1"/>
    <property type="match status" value="1"/>
</dbReference>
<dbReference type="PROSITE" id="PS51186">
    <property type="entry name" value="GNAT"/>
    <property type="match status" value="1"/>
</dbReference>
<proteinExistence type="predicted"/>
<keyword evidence="2" id="KW-0808">Transferase</keyword>
<dbReference type="SUPFAM" id="SSF55729">
    <property type="entry name" value="Acyl-CoA N-acyltransferases (Nat)"/>
    <property type="match status" value="1"/>
</dbReference>
<dbReference type="InterPro" id="IPR000182">
    <property type="entry name" value="GNAT_dom"/>
</dbReference>
<gene>
    <name evidence="2" type="ORF">AB5S05_02420</name>
</gene>
<evidence type="ECO:0000313" key="2">
    <source>
        <dbReference type="EMBL" id="MEX6500905.1"/>
    </source>
</evidence>
<accession>A0ABV3YNM5</accession>
<dbReference type="InterPro" id="IPR052523">
    <property type="entry name" value="Trichothecene_AcTrans"/>
</dbReference>
<dbReference type="Gene3D" id="3.40.630.30">
    <property type="match status" value="1"/>
</dbReference>
<evidence type="ECO:0000259" key="1">
    <source>
        <dbReference type="PROSITE" id="PS51186"/>
    </source>
</evidence>
<keyword evidence="2" id="KW-0012">Acyltransferase</keyword>
<dbReference type="PANTHER" id="PTHR42791">
    <property type="entry name" value="GNAT FAMILY ACETYLTRANSFERASE"/>
    <property type="match status" value="1"/>
</dbReference>
<feature type="domain" description="N-acetyltransferase" evidence="1">
    <location>
        <begin position="4"/>
        <end position="202"/>
    </location>
</feature>
<reference evidence="2 3" key="1">
    <citation type="submission" date="2024-07" db="EMBL/GenBank/DDBJ databases">
        <authorList>
            <person name="Li M."/>
        </authorList>
    </citation>
    <scope>NUCLEOTIDE SEQUENCE [LARGE SCALE GENOMIC DNA]</scope>
    <source>
        <strain evidence="2 3">25A3E</strain>
    </source>
</reference>
<name>A0ABV3YNM5_9PSED</name>
<dbReference type="EMBL" id="JBFTEG010000001">
    <property type="protein sequence ID" value="MEX6500905.1"/>
    <property type="molecule type" value="Genomic_DNA"/>
</dbReference>
<dbReference type="Proteomes" id="UP001560296">
    <property type="component" value="Unassembled WGS sequence"/>
</dbReference>
<dbReference type="InterPro" id="IPR016181">
    <property type="entry name" value="Acyl_CoA_acyltransferase"/>
</dbReference>
<dbReference type="PANTHER" id="PTHR42791:SF1">
    <property type="entry name" value="N-ACETYLTRANSFERASE DOMAIN-CONTAINING PROTEIN"/>
    <property type="match status" value="1"/>
</dbReference>
<dbReference type="GO" id="GO:0016746">
    <property type="term" value="F:acyltransferase activity"/>
    <property type="evidence" value="ECO:0007669"/>
    <property type="project" value="UniProtKB-KW"/>
</dbReference>
<organism evidence="2 3">
    <name type="scientific">Pseudomonas zhanjiangensis</name>
    <dbReference type="NCBI Taxonomy" id="3239015"/>
    <lineage>
        <taxon>Bacteria</taxon>
        <taxon>Pseudomonadati</taxon>
        <taxon>Pseudomonadota</taxon>
        <taxon>Gammaproteobacteria</taxon>
        <taxon>Pseudomonadales</taxon>
        <taxon>Pseudomonadaceae</taxon>
        <taxon>Pseudomonas</taxon>
    </lineage>
</organism>
<keyword evidence="3" id="KW-1185">Reference proteome</keyword>
<protein>
    <submittedName>
        <fullName evidence="2">GNAT family N-acetyltransferase</fullName>
        <ecNumber evidence="2">2.3.-.-</ecNumber>
    </submittedName>
</protein>
<dbReference type="EC" id="2.3.-.-" evidence="2"/>
<evidence type="ECO:0000313" key="3">
    <source>
        <dbReference type="Proteomes" id="UP001560296"/>
    </source>
</evidence>